<evidence type="ECO:0000313" key="6">
    <source>
        <dbReference type="EMBL" id="SMP72580.1"/>
    </source>
</evidence>
<feature type="signal peptide" evidence="4">
    <location>
        <begin position="1"/>
        <end position="25"/>
    </location>
</feature>
<evidence type="ECO:0000256" key="2">
    <source>
        <dbReference type="ARBA" id="ARBA00022801"/>
    </source>
</evidence>
<comment type="similarity">
    <text evidence="1">Belongs to the sulfatase family.</text>
</comment>
<keyword evidence="7" id="KW-1185">Reference proteome</keyword>
<dbReference type="Gene3D" id="3.40.720.10">
    <property type="entry name" value="Alkaline Phosphatase, subunit A"/>
    <property type="match status" value="1"/>
</dbReference>
<evidence type="ECO:0000259" key="5">
    <source>
        <dbReference type="Pfam" id="PF16347"/>
    </source>
</evidence>
<feature type="compositionally biased region" description="Basic residues" evidence="3">
    <location>
        <begin position="511"/>
        <end position="525"/>
    </location>
</feature>
<protein>
    <submittedName>
        <fullName evidence="6">Arylsulfatase A</fullName>
    </submittedName>
</protein>
<dbReference type="Pfam" id="PF01663">
    <property type="entry name" value="Phosphodiest"/>
    <property type="match status" value="1"/>
</dbReference>
<reference evidence="6 7" key="1">
    <citation type="submission" date="2017-05" db="EMBL/GenBank/DDBJ databases">
        <authorList>
            <person name="Varghese N."/>
            <person name="Submissions S."/>
        </authorList>
    </citation>
    <scope>NUCLEOTIDE SEQUENCE [LARGE SCALE GENOMIC DNA]</scope>
    <source>
        <strain evidence="6 7">DSM 25457</strain>
    </source>
</reference>
<dbReference type="SUPFAM" id="SSF53649">
    <property type="entry name" value="Alkaline phosphatase-like"/>
    <property type="match status" value="1"/>
</dbReference>
<feature type="region of interest" description="Disordered" evidence="3">
    <location>
        <begin position="511"/>
        <end position="532"/>
    </location>
</feature>
<feature type="domain" description="N-sulphoglucosamine sulphohydrolase C-terminal" evidence="5">
    <location>
        <begin position="344"/>
        <end position="499"/>
    </location>
</feature>
<dbReference type="InterPro" id="IPR002591">
    <property type="entry name" value="Phosphodiest/P_Trfase"/>
</dbReference>
<dbReference type="EMBL" id="FXUG01000015">
    <property type="protein sequence ID" value="SMP72580.1"/>
    <property type="molecule type" value="Genomic_DNA"/>
</dbReference>
<dbReference type="CDD" id="cd16031">
    <property type="entry name" value="G6S_like"/>
    <property type="match status" value="1"/>
</dbReference>
<evidence type="ECO:0000256" key="3">
    <source>
        <dbReference type="SAM" id="MobiDB-lite"/>
    </source>
</evidence>
<dbReference type="Proteomes" id="UP001158067">
    <property type="component" value="Unassembled WGS sequence"/>
</dbReference>
<dbReference type="InterPro" id="IPR024607">
    <property type="entry name" value="Sulfatase_CS"/>
</dbReference>
<dbReference type="PROSITE" id="PS00149">
    <property type="entry name" value="SULFATASE_2"/>
    <property type="match status" value="1"/>
</dbReference>
<keyword evidence="4" id="KW-0732">Signal</keyword>
<evidence type="ECO:0000256" key="4">
    <source>
        <dbReference type="SAM" id="SignalP"/>
    </source>
</evidence>
<dbReference type="Pfam" id="PF16347">
    <property type="entry name" value="SGSH_C"/>
    <property type="match status" value="1"/>
</dbReference>
<proteinExistence type="inferred from homology"/>
<keyword evidence="2" id="KW-0378">Hydrolase</keyword>
<name>A0ABY1QMK7_9BACT</name>
<sequence>MIRFFLVALLASPIAATLIGVNASAAERPNILFIFTDDHCQQALSAYDDSRIATPNMDRIANEGMRFDRCYCTNGICGPSRAVIQTGKYSHVNGFIINTDRFNGDQPTFPKMLKASGYQTAIVGKWHLGSTPQGYDYYDVLKGQGPYYNPPMITADANGEPVTRRHTGYTTEILTAKTLDWLQNQRDADKPFMMMYQHKAPHRNWMPAPKYLNWLDDKTIAEPETLFDEYQGRTRSAARQTMSIKYDLNDNDLKLSGHSTMNAEQIAVWDKAYGPKNEAYLKARPNMTEKEIIQWKYQRYVKDYLRCVKSVDDGIGEVLDYLDEAGLADNTIVIYSSDQGWYLGEHGWFDKRWMYEESLKAPLLVRWPGVVKPESVSKAIVSNLDFAETFLDIAGVSVPEDMQGESFVPILKGNTPADWRKYFYYHYYENPGPHNVARHYGVTDGTHKLVRYYALQGEEIDDWELFDLDSDPNELVNAYGSTDHIEIQKTLETELERLRVLYEVPEDVIVKRKRSPQKPNAKKKPQPAAAGK</sequence>
<gene>
    <name evidence="6" type="ORF">SAMN06265222_115108</name>
</gene>
<dbReference type="PANTHER" id="PTHR43108">
    <property type="entry name" value="N-ACETYLGLUCOSAMINE-6-SULFATASE FAMILY MEMBER"/>
    <property type="match status" value="1"/>
</dbReference>
<evidence type="ECO:0000313" key="7">
    <source>
        <dbReference type="Proteomes" id="UP001158067"/>
    </source>
</evidence>
<organism evidence="6 7">
    <name type="scientific">Neorhodopirellula lusitana</name>
    <dbReference type="NCBI Taxonomy" id="445327"/>
    <lineage>
        <taxon>Bacteria</taxon>
        <taxon>Pseudomonadati</taxon>
        <taxon>Planctomycetota</taxon>
        <taxon>Planctomycetia</taxon>
        <taxon>Pirellulales</taxon>
        <taxon>Pirellulaceae</taxon>
        <taxon>Neorhodopirellula</taxon>
    </lineage>
</organism>
<dbReference type="InterPro" id="IPR032506">
    <property type="entry name" value="SGSH_C"/>
</dbReference>
<dbReference type="InterPro" id="IPR017850">
    <property type="entry name" value="Alkaline_phosphatase_core_sf"/>
</dbReference>
<evidence type="ECO:0000256" key="1">
    <source>
        <dbReference type="ARBA" id="ARBA00008779"/>
    </source>
</evidence>
<feature type="chain" id="PRO_5045542197" evidence="4">
    <location>
        <begin position="26"/>
        <end position="532"/>
    </location>
</feature>
<dbReference type="RefSeq" id="WP_283434632.1">
    <property type="nucleotide sequence ID" value="NZ_FXUG01000015.1"/>
</dbReference>
<dbReference type="PANTHER" id="PTHR43108:SF6">
    <property type="entry name" value="N-SULPHOGLUCOSAMINE SULPHOHYDROLASE"/>
    <property type="match status" value="1"/>
</dbReference>
<accession>A0ABY1QMK7</accession>
<comment type="caution">
    <text evidence="6">The sequence shown here is derived from an EMBL/GenBank/DDBJ whole genome shotgun (WGS) entry which is preliminary data.</text>
</comment>